<proteinExistence type="predicted"/>
<sequence>MSPAPAALQECFLRREEAPHLVASEPTVSLSTRPPTRFRSIISHVINTPDSPQHNEHQIGELSSKTLLYDATDPGWCSLE</sequence>
<dbReference type="Proteomes" id="UP000324222">
    <property type="component" value="Unassembled WGS sequence"/>
</dbReference>
<protein>
    <submittedName>
        <fullName evidence="1">Uncharacterized protein</fullName>
    </submittedName>
</protein>
<dbReference type="EMBL" id="VSRR010000486">
    <property type="protein sequence ID" value="MPC16204.1"/>
    <property type="molecule type" value="Genomic_DNA"/>
</dbReference>
<reference evidence="1 2" key="1">
    <citation type="submission" date="2019-05" db="EMBL/GenBank/DDBJ databases">
        <title>Another draft genome of Portunus trituberculatus and its Hox gene families provides insights of decapod evolution.</title>
        <authorList>
            <person name="Jeong J.-H."/>
            <person name="Song I."/>
            <person name="Kim S."/>
            <person name="Choi T."/>
            <person name="Kim D."/>
            <person name="Ryu S."/>
            <person name="Kim W."/>
        </authorList>
    </citation>
    <scope>NUCLEOTIDE SEQUENCE [LARGE SCALE GENOMIC DNA]</scope>
    <source>
        <tissue evidence="1">Muscle</tissue>
    </source>
</reference>
<accession>A0A5B7D544</accession>
<evidence type="ECO:0000313" key="2">
    <source>
        <dbReference type="Proteomes" id="UP000324222"/>
    </source>
</evidence>
<keyword evidence="2" id="KW-1185">Reference proteome</keyword>
<comment type="caution">
    <text evidence="1">The sequence shown here is derived from an EMBL/GenBank/DDBJ whole genome shotgun (WGS) entry which is preliminary data.</text>
</comment>
<organism evidence="1 2">
    <name type="scientific">Portunus trituberculatus</name>
    <name type="common">Swimming crab</name>
    <name type="synonym">Neptunus trituberculatus</name>
    <dbReference type="NCBI Taxonomy" id="210409"/>
    <lineage>
        <taxon>Eukaryota</taxon>
        <taxon>Metazoa</taxon>
        <taxon>Ecdysozoa</taxon>
        <taxon>Arthropoda</taxon>
        <taxon>Crustacea</taxon>
        <taxon>Multicrustacea</taxon>
        <taxon>Malacostraca</taxon>
        <taxon>Eumalacostraca</taxon>
        <taxon>Eucarida</taxon>
        <taxon>Decapoda</taxon>
        <taxon>Pleocyemata</taxon>
        <taxon>Brachyura</taxon>
        <taxon>Eubrachyura</taxon>
        <taxon>Portunoidea</taxon>
        <taxon>Portunidae</taxon>
        <taxon>Portuninae</taxon>
        <taxon>Portunus</taxon>
    </lineage>
</organism>
<name>A0A5B7D544_PORTR</name>
<evidence type="ECO:0000313" key="1">
    <source>
        <dbReference type="EMBL" id="MPC16204.1"/>
    </source>
</evidence>
<gene>
    <name evidence="1" type="ORF">E2C01_009024</name>
</gene>
<dbReference type="AlphaFoldDB" id="A0A5B7D544"/>